<evidence type="ECO:0000313" key="2">
    <source>
        <dbReference type="Proteomes" id="UP000323924"/>
    </source>
</evidence>
<organism evidence="1 2">
    <name type="scientific">Pseudomonas chlororaphis</name>
    <dbReference type="NCBI Taxonomy" id="587753"/>
    <lineage>
        <taxon>Bacteria</taxon>
        <taxon>Pseudomonadati</taxon>
        <taxon>Pseudomonadota</taxon>
        <taxon>Gammaproteobacteria</taxon>
        <taxon>Pseudomonadales</taxon>
        <taxon>Pseudomonadaceae</taxon>
        <taxon>Pseudomonas</taxon>
    </lineage>
</organism>
<sequence>MTASTIPRLINSANTLNGLLGRVVYQGGGAMWLRLIRRQDREREEVGFNSIESPFFARFEVQQALGRYGNRIDGLDDLLYAHGSSHGHLSSDDLRDILASVERGDWLLVSNDPFSPLSGDTFGKYSHITGKGWAASSLDHRLQEDNKPALPDAEPVVKPQPQEPGFYVVPKSMSREQLESVLFTSRNPAVMSKFESLNPGLSDVKAGSMIVLSDPSNLQCTREEGLLMEAAAKTNDALKPLSAEEANFMARHRDEIENFLAQGSTAIGIGEAMFAKNLEDVKTTLRDIEALHQRTFQKDGHLRSPEFFAERKKLLAQLNTRLTSMTRKGIGFPDHPNLKSALGISSRSLVHRWTKAGAAEQIPGYATHIEGVAKAAKVVKYGGWIGTALGGGASYMKVQDVCAAGNTEACEKVRFTETGNFVGGVGGGAIVGAFLTTPIVGTLCVALGVPTAGLASLACGVVVVGSASFTAGVVGNSAGEAMAEKIYEAVK</sequence>
<proteinExistence type="predicted"/>
<evidence type="ECO:0008006" key="3">
    <source>
        <dbReference type="Google" id="ProtNLM"/>
    </source>
</evidence>
<dbReference type="RefSeq" id="WP_150052411.1">
    <property type="nucleotide sequence ID" value="NZ_VWPC01000021.1"/>
</dbReference>
<comment type="caution">
    <text evidence="1">The sequence shown here is derived from an EMBL/GenBank/DDBJ whole genome shotgun (WGS) entry which is preliminary data.</text>
</comment>
<reference evidence="1 2" key="1">
    <citation type="submission" date="2019-09" db="EMBL/GenBank/DDBJ databases">
        <authorList>
            <person name="Vacheron J."/>
            <person name="Dubost A."/>
            <person name="Prigent-Combaret C."/>
            <person name="Muller D."/>
        </authorList>
    </citation>
    <scope>NUCLEOTIDE SEQUENCE [LARGE SCALE GENOMIC DNA]</scope>
    <source>
        <strain evidence="1 2">JV497</strain>
    </source>
</reference>
<accession>A0AB34BZW0</accession>
<dbReference type="Proteomes" id="UP000323924">
    <property type="component" value="Unassembled WGS sequence"/>
</dbReference>
<protein>
    <recommendedName>
        <fullName evidence="3">LysM domain-containing protein</fullName>
    </recommendedName>
</protein>
<dbReference type="AlphaFoldDB" id="A0AB34BZW0"/>
<evidence type="ECO:0000313" key="1">
    <source>
        <dbReference type="EMBL" id="KAA5839239.1"/>
    </source>
</evidence>
<dbReference type="EMBL" id="VWPC01000021">
    <property type="protein sequence ID" value="KAA5839239.1"/>
    <property type="molecule type" value="Genomic_DNA"/>
</dbReference>
<name>A0AB34BZW0_9PSED</name>
<gene>
    <name evidence="1" type="ORF">F2A38_20450</name>
</gene>